<dbReference type="InterPro" id="IPR003736">
    <property type="entry name" value="PAAI_dom"/>
</dbReference>
<proteinExistence type="inferred from homology"/>
<evidence type="ECO:0000313" key="4">
    <source>
        <dbReference type="EMBL" id="MFD2679751.1"/>
    </source>
</evidence>
<comment type="caution">
    <text evidence="4">The sequence shown here is derived from an EMBL/GenBank/DDBJ whole genome shotgun (WGS) entry which is preliminary data.</text>
</comment>
<dbReference type="RefSeq" id="WP_377932640.1">
    <property type="nucleotide sequence ID" value="NZ_JBHUMF010000008.1"/>
</dbReference>
<name>A0ABW5RM79_9BACI</name>
<reference evidence="5" key="1">
    <citation type="journal article" date="2019" name="Int. J. Syst. Evol. Microbiol.">
        <title>The Global Catalogue of Microorganisms (GCM) 10K type strain sequencing project: providing services to taxonomists for standard genome sequencing and annotation.</title>
        <authorList>
            <consortium name="The Broad Institute Genomics Platform"/>
            <consortium name="The Broad Institute Genome Sequencing Center for Infectious Disease"/>
            <person name="Wu L."/>
            <person name="Ma J."/>
        </authorList>
    </citation>
    <scope>NUCLEOTIDE SEQUENCE [LARGE SCALE GENOMIC DNA]</scope>
    <source>
        <strain evidence="5">KCTC 3913</strain>
    </source>
</reference>
<keyword evidence="2 4" id="KW-0378">Hydrolase</keyword>
<accession>A0ABW5RM79</accession>
<evidence type="ECO:0000313" key="5">
    <source>
        <dbReference type="Proteomes" id="UP001597506"/>
    </source>
</evidence>
<dbReference type="GO" id="GO:0016787">
    <property type="term" value="F:hydrolase activity"/>
    <property type="evidence" value="ECO:0007669"/>
    <property type="project" value="UniProtKB-KW"/>
</dbReference>
<dbReference type="InterPro" id="IPR039298">
    <property type="entry name" value="ACOT13"/>
</dbReference>
<evidence type="ECO:0000256" key="1">
    <source>
        <dbReference type="ARBA" id="ARBA00008324"/>
    </source>
</evidence>
<evidence type="ECO:0000256" key="2">
    <source>
        <dbReference type="ARBA" id="ARBA00022801"/>
    </source>
</evidence>
<dbReference type="NCBIfam" id="TIGR00369">
    <property type="entry name" value="unchar_dom_1"/>
    <property type="match status" value="1"/>
</dbReference>
<dbReference type="Proteomes" id="UP001597506">
    <property type="component" value="Unassembled WGS sequence"/>
</dbReference>
<dbReference type="SUPFAM" id="SSF54637">
    <property type="entry name" value="Thioesterase/thiol ester dehydrase-isomerase"/>
    <property type="match status" value="1"/>
</dbReference>
<dbReference type="EC" id="3.1.2.-" evidence="4"/>
<dbReference type="Pfam" id="PF03061">
    <property type="entry name" value="4HBT"/>
    <property type="match status" value="1"/>
</dbReference>
<dbReference type="PANTHER" id="PTHR21660:SF1">
    <property type="entry name" value="ACYL-COENZYME A THIOESTERASE 13"/>
    <property type="match status" value="1"/>
</dbReference>
<dbReference type="PANTHER" id="PTHR21660">
    <property type="entry name" value="THIOESTERASE SUPERFAMILY MEMBER-RELATED"/>
    <property type="match status" value="1"/>
</dbReference>
<protein>
    <submittedName>
        <fullName evidence="4">PaaI family thioesterase</fullName>
        <ecNumber evidence="4">3.1.2.-</ecNumber>
    </submittedName>
</protein>
<evidence type="ECO:0000259" key="3">
    <source>
        <dbReference type="Pfam" id="PF03061"/>
    </source>
</evidence>
<dbReference type="InterPro" id="IPR006683">
    <property type="entry name" value="Thioestr_dom"/>
</dbReference>
<dbReference type="CDD" id="cd03443">
    <property type="entry name" value="PaaI_thioesterase"/>
    <property type="match status" value="1"/>
</dbReference>
<dbReference type="Gene3D" id="3.10.129.10">
    <property type="entry name" value="Hotdog Thioesterase"/>
    <property type="match status" value="1"/>
</dbReference>
<dbReference type="EMBL" id="JBHUMF010000008">
    <property type="protein sequence ID" value="MFD2679751.1"/>
    <property type="molecule type" value="Genomic_DNA"/>
</dbReference>
<organism evidence="4 5">
    <name type="scientific">Bacillus seohaeanensis</name>
    <dbReference type="NCBI Taxonomy" id="284580"/>
    <lineage>
        <taxon>Bacteria</taxon>
        <taxon>Bacillati</taxon>
        <taxon>Bacillota</taxon>
        <taxon>Bacilli</taxon>
        <taxon>Bacillales</taxon>
        <taxon>Bacillaceae</taxon>
        <taxon>Bacillus</taxon>
    </lineage>
</organism>
<sequence>MLVTVEDIRKRFESNPFFLHIGFEIIQFEEGKVTIKLNIEEYLLNVNGTLHGGVHATMLDTILGMVTRSVTKAKVVTTNLTVHYLASISGGEIFAEAKVLQEGHKLAFTEGEIKDTKGNTIAKGIGTFKLIRDERK</sequence>
<dbReference type="InterPro" id="IPR029069">
    <property type="entry name" value="HotDog_dom_sf"/>
</dbReference>
<comment type="similarity">
    <text evidence="1">Belongs to the thioesterase PaaI family.</text>
</comment>
<keyword evidence="5" id="KW-1185">Reference proteome</keyword>
<gene>
    <name evidence="4" type="ORF">ACFSUL_03190</name>
</gene>
<feature type="domain" description="Thioesterase" evidence="3">
    <location>
        <begin position="47"/>
        <end position="121"/>
    </location>
</feature>